<keyword evidence="7" id="KW-0413">Isomerase</keyword>
<dbReference type="Gene3D" id="3.30.40.10">
    <property type="entry name" value="Zinc/RING finger domain, C3HC4 (zinc finger)"/>
    <property type="match status" value="1"/>
</dbReference>
<dbReference type="InterPro" id="IPR019786">
    <property type="entry name" value="Zinc_finger_PHD-type_CS"/>
</dbReference>
<feature type="compositionally biased region" description="Basic and acidic residues" evidence="4">
    <location>
        <begin position="145"/>
        <end position="160"/>
    </location>
</feature>
<dbReference type="InterPro" id="IPR023780">
    <property type="entry name" value="Chromo_domain"/>
</dbReference>
<dbReference type="CDD" id="cd04508">
    <property type="entry name" value="Tudor_SF"/>
    <property type="match status" value="1"/>
</dbReference>
<dbReference type="GO" id="GO:0016853">
    <property type="term" value="F:isomerase activity"/>
    <property type="evidence" value="ECO:0007669"/>
    <property type="project" value="UniProtKB-KW"/>
</dbReference>
<dbReference type="Gene3D" id="2.170.270.10">
    <property type="entry name" value="SET domain"/>
    <property type="match status" value="1"/>
</dbReference>
<feature type="compositionally biased region" description="Low complexity" evidence="4">
    <location>
        <begin position="263"/>
        <end position="274"/>
    </location>
</feature>
<dbReference type="SMART" id="SM00249">
    <property type="entry name" value="PHD"/>
    <property type="match status" value="1"/>
</dbReference>
<keyword evidence="2" id="KW-0863">Zinc-finger</keyword>
<keyword evidence="3" id="KW-0862">Zinc</keyword>
<feature type="compositionally biased region" description="Basic and acidic residues" evidence="4">
    <location>
        <begin position="40"/>
        <end position="51"/>
    </location>
</feature>
<dbReference type="PROSITE" id="PS50280">
    <property type="entry name" value="SET"/>
    <property type="match status" value="1"/>
</dbReference>
<evidence type="ECO:0000313" key="8">
    <source>
        <dbReference type="Proteomes" id="UP000037460"/>
    </source>
</evidence>
<evidence type="ECO:0000259" key="6">
    <source>
        <dbReference type="PROSITE" id="PS50280"/>
    </source>
</evidence>
<dbReference type="Proteomes" id="UP000037460">
    <property type="component" value="Unassembled WGS sequence"/>
</dbReference>
<proteinExistence type="predicted"/>
<dbReference type="InterPro" id="IPR011011">
    <property type="entry name" value="Znf_FYVE_PHD"/>
</dbReference>
<dbReference type="GO" id="GO:0008270">
    <property type="term" value="F:zinc ion binding"/>
    <property type="evidence" value="ECO:0007669"/>
    <property type="project" value="UniProtKB-KW"/>
</dbReference>
<evidence type="ECO:0000256" key="3">
    <source>
        <dbReference type="ARBA" id="ARBA00022833"/>
    </source>
</evidence>
<dbReference type="PROSITE" id="PS01359">
    <property type="entry name" value="ZF_PHD_1"/>
    <property type="match status" value="1"/>
</dbReference>
<dbReference type="InterPro" id="IPR001965">
    <property type="entry name" value="Znf_PHD"/>
</dbReference>
<evidence type="ECO:0000259" key="5">
    <source>
        <dbReference type="PROSITE" id="PS50013"/>
    </source>
</evidence>
<keyword evidence="8" id="KW-1185">Reference proteome</keyword>
<dbReference type="Gene3D" id="2.40.50.40">
    <property type="match status" value="1"/>
</dbReference>
<dbReference type="CDD" id="cd15489">
    <property type="entry name" value="PHD_SF"/>
    <property type="match status" value="1"/>
</dbReference>
<dbReference type="InterPro" id="IPR000953">
    <property type="entry name" value="Chromo/chromo_shadow_dom"/>
</dbReference>
<protein>
    <submittedName>
        <fullName evidence="7">Protein disulfide-isomerase tmx3-like protein</fullName>
    </submittedName>
</protein>
<dbReference type="InterPro" id="IPR001214">
    <property type="entry name" value="SET_dom"/>
</dbReference>
<feature type="compositionally biased region" description="Gly residues" evidence="4">
    <location>
        <begin position="665"/>
        <end position="676"/>
    </location>
</feature>
<dbReference type="AlphaFoldDB" id="A0A0M0KDJ1"/>
<organism evidence="7 8">
    <name type="scientific">Chrysochromulina tobinii</name>
    <dbReference type="NCBI Taxonomy" id="1460289"/>
    <lineage>
        <taxon>Eukaryota</taxon>
        <taxon>Haptista</taxon>
        <taxon>Haptophyta</taxon>
        <taxon>Prymnesiophyceae</taxon>
        <taxon>Prymnesiales</taxon>
        <taxon>Chrysochromulinaceae</taxon>
        <taxon>Chrysochromulina</taxon>
    </lineage>
</organism>
<dbReference type="PROSITE" id="PS50013">
    <property type="entry name" value="CHROMO_2"/>
    <property type="match status" value="1"/>
</dbReference>
<feature type="region of interest" description="Disordered" evidence="4">
    <location>
        <begin position="560"/>
        <end position="584"/>
    </location>
</feature>
<dbReference type="Gene3D" id="2.30.30.140">
    <property type="match status" value="2"/>
</dbReference>
<feature type="domain" description="Chromo" evidence="5">
    <location>
        <begin position="173"/>
        <end position="232"/>
    </location>
</feature>
<dbReference type="SMART" id="SM00298">
    <property type="entry name" value="CHROMO"/>
    <property type="match status" value="1"/>
</dbReference>
<feature type="domain" description="SET" evidence="6">
    <location>
        <begin position="315"/>
        <end position="447"/>
    </location>
</feature>
<dbReference type="InterPro" id="IPR046341">
    <property type="entry name" value="SET_dom_sf"/>
</dbReference>
<dbReference type="InterPro" id="IPR016197">
    <property type="entry name" value="Chromo-like_dom_sf"/>
</dbReference>
<dbReference type="OrthoDB" id="5376140at2759"/>
<accession>A0A0M0KDJ1</accession>
<evidence type="ECO:0000313" key="7">
    <source>
        <dbReference type="EMBL" id="KOO36458.1"/>
    </source>
</evidence>
<feature type="region of interest" description="Disordered" evidence="4">
    <location>
        <begin position="647"/>
        <end position="676"/>
    </location>
</feature>
<dbReference type="SUPFAM" id="SSF82199">
    <property type="entry name" value="SET domain"/>
    <property type="match status" value="1"/>
</dbReference>
<feature type="region of interest" description="Disordered" evidence="4">
    <location>
        <begin position="26"/>
        <end position="51"/>
    </location>
</feature>
<gene>
    <name evidence="7" type="ORF">Ctob_011268</name>
</gene>
<dbReference type="EMBL" id="JWZX01000618">
    <property type="protein sequence ID" value="KOO36458.1"/>
    <property type="molecule type" value="Genomic_DNA"/>
</dbReference>
<dbReference type="SUPFAM" id="SSF54160">
    <property type="entry name" value="Chromo domain-like"/>
    <property type="match status" value="1"/>
</dbReference>
<reference evidence="8" key="1">
    <citation type="journal article" date="2015" name="PLoS Genet.">
        <title>Genome Sequence and Transcriptome Analyses of Chrysochromulina tobin: Metabolic Tools for Enhanced Algal Fitness in the Prominent Order Prymnesiales (Haptophyceae).</title>
        <authorList>
            <person name="Hovde B.T."/>
            <person name="Deodato C.R."/>
            <person name="Hunsperger H.M."/>
            <person name="Ryken S.A."/>
            <person name="Yost W."/>
            <person name="Jha R.K."/>
            <person name="Patterson J."/>
            <person name="Monnat R.J. Jr."/>
            <person name="Barlow S.B."/>
            <person name="Starkenburg S.R."/>
            <person name="Cattolico R.A."/>
        </authorList>
    </citation>
    <scope>NUCLEOTIDE SEQUENCE</scope>
    <source>
        <strain evidence="8">CCMP291</strain>
    </source>
</reference>
<evidence type="ECO:0000256" key="1">
    <source>
        <dbReference type="ARBA" id="ARBA00022723"/>
    </source>
</evidence>
<keyword evidence="1" id="KW-0479">Metal-binding</keyword>
<evidence type="ECO:0000256" key="4">
    <source>
        <dbReference type="SAM" id="MobiDB-lite"/>
    </source>
</evidence>
<feature type="region of interest" description="Disordered" evidence="4">
    <location>
        <begin position="263"/>
        <end position="293"/>
    </location>
</feature>
<dbReference type="Pfam" id="PF00385">
    <property type="entry name" value="Chromo"/>
    <property type="match status" value="1"/>
</dbReference>
<feature type="region of interest" description="Disordered" evidence="4">
    <location>
        <begin position="131"/>
        <end position="163"/>
    </location>
</feature>
<sequence>MVEKSQIADRKLRLLAEEQRQRISTDAIIDGQRSKSKQLQGERGRKEREQRVQANHDQIASLLLLKLHTEVRGEGVDLSGWTVTFDIERITGHPEGERTGQPLNTRDKSVRYISPEGRAFKTREAVAEHLGVAREEEPEAEETEGSSKDAKPSKDARPVKEPPPVEVAGELAFEVDRLLDVRRGENGKREFLVRWVGYGSADDSWEPEVGFLDREPIVLFEAKRPMLRPRVETIWRREQRRGPEHQAELPDWHGPARLLRAPRSARATRSPAGAEPAKAEPTTGNACSRRGTGVHVDGAQQSAALLTAAAYGPLSPLCFVAPAGGCDLGLFARVHLPAGTPVAEYAGPVLPREWQQQSGYNLGIPSGNGGVGSPESPWFIDGDSSQAPFPWEQRSLGPYANHSSVAPNAAYVWRVAEKRVPHALAGSLWIVATEPIPAGAEVRVNYEAEGREGQYWKALGLAPSEGSWKARRLPRLPPAGLGLDDVHGAADVPPPLPWEGERGGDARLRHLVPWLAPHCTTKSGALRAEFFGVIATHVPSRTGLECYYRWCQLVREGETEQRGAQARAPLPGTRAPTRRKAPPDNWQWLFEGDTIEVEVAHPQIEDEVAWIKAKVLTVLADGTFQARIVLPDGSDQWEDWFSWQEEGTDWRRPAEAEASTTASGGEEGSSEEGGGGFSLDRLLPAAGACFCGTKRHLPSSGLHWNGVWLTCDGCGRRVHGDCASIDCEPSAGAAPYRCPDCPVGSGGGAAKRSVKVPVSLTAMTGRHSLALGERILVEYAGVVARLHGEWFGGWVAAVYEDGTCDVHYLDGDKEARVPRNRVRIFVCAETAERAMAREAIREQAAAAKAAAAAERKAVRQTREAEAMASAKWVVLAELLPSWKLEGKRIQPGDRVQGKYQGQIGGLNWFDGEVRAVHEDGTCDLHYDDGDFEERVGPRWIKVTATGAEQAAAKAERAAQQAAAAEACNPTVAKGTGKGTSKRPAAKSETSDEPNDDAALKRLRSQATVGSGGSSSSSPASEINQVTVGACSLV</sequence>
<feature type="region of interest" description="Disordered" evidence="4">
    <location>
        <begin position="966"/>
        <end position="1023"/>
    </location>
</feature>
<dbReference type="InterPro" id="IPR013083">
    <property type="entry name" value="Znf_RING/FYVE/PHD"/>
</dbReference>
<name>A0A0M0KDJ1_9EUKA</name>
<evidence type="ECO:0000256" key="2">
    <source>
        <dbReference type="ARBA" id="ARBA00022771"/>
    </source>
</evidence>
<comment type="caution">
    <text evidence="7">The sequence shown here is derived from an EMBL/GenBank/DDBJ whole genome shotgun (WGS) entry which is preliminary data.</text>
</comment>
<dbReference type="SUPFAM" id="SSF57903">
    <property type="entry name" value="FYVE/PHD zinc finger"/>
    <property type="match status" value="1"/>
</dbReference>
<dbReference type="Pfam" id="PF00856">
    <property type="entry name" value="SET"/>
    <property type="match status" value="1"/>
</dbReference>